<dbReference type="RefSeq" id="WP_089556535.1">
    <property type="nucleotide sequence ID" value="NZ_CP022474.1"/>
</dbReference>
<gene>
    <name evidence="1" type="ORF">CG419_03935</name>
</gene>
<organism evidence="1 2">
    <name type="scientific">Latilactobacillus curvatus</name>
    <name type="common">Lactobacillus curvatus</name>
    <dbReference type="NCBI Taxonomy" id="28038"/>
    <lineage>
        <taxon>Bacteria</taxon>
        <taxon>Bacillati</taxon>
        <taxon>Bacillota</taxon>
        <taxon>Bacilli</taxon>
        <taxon>Lactobacillales</taxon>
        <taxon>Lactobacillaceae</taxon>
        <taxon>Latilactobacillus</taxon>
    </lineage>
</organism>
<evidence type="ECO:0000313" key="1">
    <source>
        <dbReference type="EMBL" id="ASN59825.1"/>
    </source>
</evidence>
<sequence>MVDKKMTPEELKWHRLHDPLVPNRIWGEAKKLSSEEKKRDDEFIKGAWASFEKHEKNNKN</sequence>
<accession>A0AAC9UQZ2</accession>
<dbReference type="Proteomes" id="UP000199749">
    <property type="component" value="Chromosome"/>
</dbReference>
<dbReference type="EMBL" id="CP022474">
    <property type="protein sequence ID" value="ASN59825.1"/>
    <property type="molecule type" value="Genomic_DNA"/>
</dbReference>
<name>A0AAC9UQZ2_LATCU</name>
<protein>
    <submittedName>
        <fullName evidence="1">Uncharacterized protein</fullName>
    </submittedName>
</protein>
<reference evidence="1 2" key="1">
    <citation type="submission" date="2017-07" db="EMBL/GenBank/DDBJ databases">
        <title>Lactobacillus curvatus MRS6 whole genome.</title>
        <authorList>
            <person name="Jans C."/>
            <person name="Lagler S."/>
            <person name="Lacroix C."/>
            <person name="Meile L."/>
            <person name="Stevens M.J.A."/>
        </authorList>
    </citation>
    <scope>NUCLEOTIDE SEQUENCE [LARGE SCALE GENOMIC DNA]</scope>
    <source>
        <strain evidence="1 2">MRS6</strain>
    </source>
</reference>
<dbReference type="AlphaFoldDB" id="A0AAC9UQZ2"/>
<proteinExistence type="predicted"/>
<evidence type="ECO:0000313" key="2">
    <source>
        <dbReference type="Proteomes" id="UP000199749"/>
    </source>
</evidence>